<dbReference type="AlphaFoldDB" id="A0A9P8HWT7"/>
<organism evidence="1 2">
    <name type="scientific">Glutinoglossum americanum</name>
    <dbReference type="NCBI Taxonomy" id="1670608"/>
    <lineage>
        <taxon>Eukaryota</taxon>
        <taxon>Fungi</taxon>
        <taxon>Dikarya</taxon>
        <taxon>Ascomycota</taxon>
        <taxon>Pezizomycotina</taxon>
        <taxon>Geoglossomycetes</taxon>
        <taxon>Geoglossales</taxon>
        <taxon>Geoglossaceae</taxon>
        <taxon>Glutinoglossum</taxon>
    </lineage>
</organism>
<dbReference type="GO" id="GO:0031624">
    <property type="term" value="F:ubiquitin conjugating enzyme binding"/>
    <property type="evidence" value="ECO:0007669"/>
    <property type="project" value="TreeGrafter"/>
</dbReference>
<dbReference type="PANTHER" id="PTHR31531">
    <property type="entry name" value="E3 UBIQUITIN-PROTEIN LIGASE E3D FAMILY MEMBER"/>
    <property type="match status" value="1"/>
</dbReference>
<keyword evidence="2" id="KW-1185">Reference proteome</keyword>
<evidence type="ECO:0008006" key="3">
    <source>
        <dbReference type="Google" id="ProtNLM"/>
    </source>
</evidence>
<dbReference type="GO" id="GO:0000209">
    <property type="term" value="P:protein polyubiquitination"/>
    <property type="evidence" value="ECO:0007669"/>
    <property type="project" value="TreeGrafter"/>
</dbReference>
<dbReference type="GO" id="GO:0000151">
    <property type="term" value="C:ubiquitin ligase complex"/>
    <property type="evidence" value="ECO:0007669"/>
    <property type="project" value="TreeGrafter"/>
</dbReference>
<dbReference type="PANTHER" id="PTHR31531:SF2">
    <property type="entry name" value="E3 UBIQUITIN-PROTEIN LIGASE E3D"/>
    <property type="match status" value="1"/>
</dbReference>
<dbReference type="GO" id="GO:0030332">
    <property type="term" value="F:cyclin binding"/>
    <property type="evidence" value="ECO:0007669"/>
    <property type="project" value="TreeGrafter"/>
</dbReference>
<comment type="caution">
    <text evidence="1">The sequence shown here is derived from an EMBL/GenBank/DDBJ whole genome shotgun (WGS) entry which is preliminary data.</text>
</comment>
<evidence type="ECO:0000313" key="1">
    <source>
        <dbReference type="EMBL" id="KAH0537089.1"/>
    </source>
</evidence>
<dbReference type="GO" id="GO:0005634">
    <property type="term" value="C:nucleus"/>
    <property type="evidence" value="ECO:0007669"/>
    <property type="project" value="TreeGrafter"/>
</dbReference>
<dbReference type="GO" id="GO:0043161">
    <property type="term" value="P:proteasome-mediated ubiquitin-dependent protein catabolic process"/>
    <property type="evidence" value="ECO:0007669"/>
    <property type="project" value="TreeGrafter"/>
</dbReference>
<dbReference type="Pfam" id="PF09814">
    <property type="entry name" value="HECT_2"/>
    <property type="match status" value="1"/>
</dbReference>
<sequence length="371" mass="40051">MESDISSGDVVGKPLSPLSSPSGLVVIYAELLLNIRQVSVFISLPTLPSPGTRAELSPDRLSFTITHDGRVSTLQLPAKVAELPPLKLSAAPNKELSFRLPLDRAVNQASDVGSDNVAPWAAGSLAATTSISCRNCKIMLMEARTVKIWKDLPSENWAEMMEFWHCHKPGDHSYPSENDHVGKGYTAGEKITAESGVGLVDLCYFLLSEQDCSGVKIAARTTTKRQPRILACAACQTIVGATDERAEGWRLYKWSLAVQPTDDIAVERFPADPFISAHLLALIETEGGSKFIVETDEGGGATPIVAPTRYESLLSDPQPTEFENLNTLVIRDLPTFTDLPGIAGETSHNELLLASLGKKASGMGHWASREV</sequence>
<protein>
    <recommendedName>
        <fullName evidence="3">Ubiquitin-conjugating enzyme E2C-binding protein</fullName>
    </recommendedName>
</protein>
<accession>A0A9P8HWT7</accession>
<evidence type="ECO:0000313" key="2">
    <source>
        <dbReference type="Proteomes" id="UP000698800"/>
    </source>
</evidence>
<dbReference type="Proteomes" id="UP000698800">
    <property type="component" value="Unassembled WGS sequence"/>
</dbReference>
<reference evidence="1" key="1">
    <citation type="submission" date="2021-03" db="EMBL/GenBank/DDBJ databases">
        <title>Comparative genomics and phylogenomic investigation of the class Geoglossomycetes provide insights into ecological specialization and systematics.</title>
        <authorList>
            <person name="Melie T."/>
            <person name="Pirro S."/>
            <person name="Miller A.N."/>
            <person name="Quandt A."/>
        </authorList>
    </citation>
    <scope>NUCLEOTIDE SEQUENCE</scope>
    <source>
        <strain evidence="1">GBOQ0MN5Z8</strain>
    </source>
</reference>
<name>A0A9P8HWT7_9PEZI</name>
<gene>
    <name evidence="1" type="ORF">FGG08_006091</name>
</gene>
<dbReference type="OrthoDB" id="386949at2759"/>
<dbReference type="GO" id="GO:0005829">
    <property type="term" value="C:cytosol"/>
    <property type="evidence" value="ECO:0007669"/>
    <property type="project" value="TreeGrafter"/>
</dbReference>
<dbReference type="InterPro" id="IPR019193">
    <property type="entry name" value="UBQ-conj_enz_E2-bd_prot"/>
</dbReference>
<dbReference type="GO" id="GO:0061630">
    <property type="term" value="F:ubiquitin protein ligase activity"/>
    <property type="evidence" value="ECO:0007669"/>
    <property type="project" value="TreeGrafter"/>
</dbReference>
<dbReference type="GO" id="GO:0051865">
    <property type="term" value="P:protein autoubiquitination"/>
    <property type="evidence" value="ECO:0007669"/>
    <property type="project" value="TreeGrafter"/>
</dbReference>
<dbReference type="GO" id="GO:0006513">
    <property type="term" value="P:protein monoubiquitination"/>
    <property type="evidence" value="ECO:0007669"/>
    <property type="project" value="TreeGrafter"/>
</dbReference>
<dbReference type="EMBL" id="JAGHQL010000163">
    <property type="protein sequence ID" value="KAH0537089.1"/>
    <property type="molecule type" value="Genomic_DNA"/>
</dbReference>
<proteinExistence type="predicted"/>